<keyword evidence="3" id="KW-1185">Reference proteome</keyword>
<feature type="transmembrane region" description="Helical" evidence="1">
    <location>
        <begin position="38"/>
        <end position="60"/>
    </location>
</feature>
<comment type="caution">
    <text evidence="2">The sequence shown here is derived from an EMBL/GenBank/DDBJ whole genome shotgun (WGS) entry which is preliminary data.</text>
</comment>
<feature type="transmembrane region" description="Helical" evidence="1">
    <location>
        <begin position="106"/>
        <end position="127"/>
    </location>
</feature>
<evidence type="ECO:0000256" key="1">
    <source>
        <dbReference type="SAM" id="Phobius"/>
    </source>
</evidence>
<organism evidence="2 3">
    <name type="scientific">Peribacillus huizhouensis</name>
    <dbReference type="NCBI Taxonomy" id="1501239"/>
    <lineage>
        <taxon>Bacteria</taxon>
        <taxon>Bacillati</taxon>
        <taxon>Bacillota</taxon>
        <taxon>Bacilli</taxon>
        <taxon>Bacillales</taxon>
        <taxon>Bacillaceae</taxon>
        <taxon>Peribacillus</taxon>
    </lineage>
</organism>
<keyword evidence="1" id="KW-0812">Transmembrane</keyword>
<reference evidence="2 3" key="1">
    <citation type="submission" date="2020-08" db="EMBL/GenBank/DDBJ databases">
        <title>Genomic Encyclopedia of Type Strains, Phase IV (KMG-IV): sequencing the most valuable type-strain genomes for metagenomic binning, comparative biology and taxonomic classification.</title>
        <authorList>
            <person name="Goeker M."/>
        </authorList>
    </citation>
    <scope>NUCLEOTIDE SEQUENCE [LARGE SCALE GENOMIC DNA]</scope>
    <source>
        <strain evidence="2 3">DSM 105481</strain>
    </source>
</reference>
<name>A0ABR6CVM0_9BACI</name>
<dbReference type="RefSeq" id="WP_312859719.1">
    <property type="nucleotide sequence ID" value="NZ_JACJHX010000024.1"/>
</dbReference>
<dbReference type="Proteomes" id="UP000626697">
    <property type="component" value="Unassembled WGS sequence"/>
</dbReference>
<feature type="transmembrane region" description="Helical" evidence="1">
    <location>
        <begin position="6"/>
        <end position="26"/>
    </location>
</feature>
<feature type="transmembrane region" description="Helical" evidence="1">
    <location>
        <begin position="197"/>
        <end position="218"/>
    </location>
</feature>
<keyword evidence="1" id="KW-0472">Membrane</keyword>
<keyword evidence="1" id="KW-1133">Transmembrane helix</keyword>
<gene>
    <name evidence="2" type="ORF">HNP81_004399</name>
</gene>
<feature type="transmembrane region" description="Helical" evidence="1">
    <location>
        <begin position="162"/>
        <end position="185"/>
    </location>
</feature>
<accession>A0ABR6CVM0</accession>
<evidence type="ECO:0000313" key="2">
    <source>
        <dbReference type="EMBL" id="MBA9029077.1"/>
    </source>
</evidence>
<protein>
    <submittedName>
        <fullName evidence="2">Membrane protein</fullName>
    </submittedName>
</protein>
<sequence length="229" mass="26148">MFSFFRWLHIIGGFTALLVFWIPIVTKKGGKIHNFVGWLYVCAMAIVSISAFYMGGYRVLWDEHANAERVSFSWFLIFIAILSGASGWYGIRVLRFKKRQTPHRNMMDLFVSGLLLVSGVAIGIYGVMIQSPLITYFPLLGIFLGAIQLHYWLRNPVKRMHWLFEHFGGMIACCISTVTAFTVFGAPRLLNISSTNLLLWIMPSLILVPMLVGFNIYYGKKHIKKSLRS</sequence>
<proteinExistence type="predicted"/>
<feature type="transmembrane region" description="Helical" evidence="1">
    <location>
        <begin position="72"/>
        <end position="94"/>
    </location>
</feature>
<dbReference type="EMBL" id="JACJHX010000024">
    <property type="protein sequence ID" value="MBA9029077.1"/>
    <property type="molecule type" value="Genomic_DNA"/>
</dbReference>
<evidence type="ECO:0000313" key="3">
    <source>
        <dbReference type="Proteomes" id="UP000626697"/>
    </source>
</evidence>
<feature type="transmembrane region" description="Helical" evidence="1">
    <location>
        <begin position="133"/>
        <end position="153"/>
    </location>
</feature>